<name>H8GR00_METAL</name>
<evidence type="ECO:0008006" key="3">
    <source>
        <dbReference type="Google" id="ProtNLM"/>
    </source>
</evidence>
<dbReference type="STRING" id="686340.Metal_0830"/>
<dbReference type="EMBL" id="CM001475">
    <property type="protein sequence ID" value="EIC28659.1"/>
    <property type="molecule type" value="Genomic_DNA"/>
</dbReference>
<dbReference type="eggNOG" id="ENOG50335E4">
    <property type="taxonomic scope" value="Bacteria"/>
</dbReference>
<evidence type="ECO:0000313" key="2">
    <source>
        <dbReference type="Proteomes" id="UP000005090"/>
    </source>
</evidence>
<dbReference type="HOGENOM" id="CLU_1407495_0_0_6"/>
<dbReference type="RefSeq" id="WP_005369913.1">
    <property type="nucleotide sequence ID" value="NZ_CM001475.1"/>
</dbReference>
<accession>H8GR00</accession>
<dbReference type="AlphaFoldDB" id="H8GR00"/>
<keyword evidence="2" id="KW-1185">Reference proteome</keyword>
<dbReference type="Proteomes" id="UP000005090">
    <property type="component" value="Chromosome"/>
</dbReference>
<organism evidence="1 2">
    <name type="scientific">Methylomicrobium album BG8</name>
    <dbReference type="NCBI Taxonomy" id="686340"/>
    <lineage>
        <taxon>Bacteria</taxon>
        <taxon>Pseudomonadati</taxon>
        <taxon>Pseudomonadota</taxon>
        <taxon>Gammaproteobacteria</taxon>
        <taxon>Methylococcales</taxon>
        <taxon>Methylococcaceae</taxon>
        <taxon>Methylomicrobium</taxon>
    </lineage>
</organism>
<reference evidence="1 2" key="1">
    <citation type="journal article" date="2013" name="Genome Announc.">
        <title>Genome Sequence of the Obligate Gammaproteobacterial Methanotroph Methylomicrobium album Strain BG8.</title>
        <authorList>
            <person name="Kits K.D."/>
            <person name="Kalyuzhnaya M.G."/>
            <person name="Klotz M.G."/>
            <person name="Jetten M.S."/>
            <person name="Op den Camp H.J."/>
            <person name="Vuilleumier S."/>
            <person name="Bringel F."/>
            <person name="Dispirito A.A."/>
            <person name="Murrell J.C."/>
            <person name="Bruce D."/>
            <person name="Cheng J.F."/>
            <person name="Copeland A."/>
            <person name="Goodwin L."/>
            <person name="Hauser L."/>
            <person name="Lajus A."/>
            <person name="Land M.L."/>
            <person name="Lapidus A."/>
            <person name="Lucas S."/>
            <person name="Medigue C."/>
            <person name="Pitluck S."/>
            <person name="Woyke T."/>
            <person name="Zeytun A."/>
            <person name="Stein L.Y."/>
        </authorList>
    </citation>
    <scope>NUCLEOTIDE SEQUENCE [LARGE SCALE GENOMIC DNA]</scope>
    <source>
        <strain evidence="1 2">BG8</strain>
    </source>
</reference>
<evidence type="ECO:0000313" key="1">
    <source>
        <dbReference type="EMBL" id="EIC28659.1"/>
    </source>
</evidence>
<protein>
    <recommendedName>
        <fullName evidence="3">DUF4878 domain-containing protein</fullName>
    </recommendedName>
</protein>
<sequence>MITTTLSPRIFLYPLKENPARFAGLFGLLFLLNGCQSGPPPEKVAQAFWEAMAQGNPEIARTYTTQVSQYLVTQQPELEQASVRTGAVKVDGDNARVATVLTLKPPDHRTVAFDTVLAEEDDQWKVEYLQTMNNFLHLPFGEIFKSLQGIGEAINRNLQQHLPELEEQLEGFSDGLLQQLEDFRRRLEKSVSPEPPQRDRTI</sequence>
<proteinExistence type="predicted"/>
<gene>
    <name evidence="1" type="ORF">Metal_0830</name>
</gene>